<accession>A0A1Q6A178</accession>
<organism evidence="1 2">
    <name type="scientific">Mucilaginibacter polytrichastri</name>
    <dbReference type="NCBI Taxonomy" id="1302689"/>
    <lineage>
        <taxon>Bacteria</taxon>
        <taxon>Pseudomonadati</taxon>
        <taxon>Bacteroidota</taxon>
        <taxon>Sphingobacteriia</taxon>
        <taxon>Sphingobacteriales</taxon>
        <taxon>Sphingobacteriaceae</taxon>
        <taxon>Mucilaginibacter</taxon>
    </lineage>
</organism>
<evidence type="ECO:0008006" key="3">
    <source>
        <dbReference type="Google" id="ProtNLM"/>
    </source>
</evidence>
<protein>
    <recommendedName>
        <fullName evidence="3">Lipocalin-like domain-containing protein</fullName>
    </recommendedName>
</protein>
<reference evidence="1 2" key="1">
    <citation type="submission" date="2016-11" db="EMBL/GenBank/DDBJ databases">
        <title>Whole Genome Sequencing of Mucilaginibacter polytrichastri RG4-7(T) isolated from the moss sample.</title>
        <authorList>
            <person name="Li Y."/>
        </authorList>
    </citation>
    <scope>NUCLEOTIDE SEQUENCE [LARGE SCALE GENOMIC DNA]</scope>
    <source>
        <strain evidence="1 2">RG4-7</strain>
    </source>
</reference>
<evidence type="ECO:0000313" key="1">
    <source>
        <dbReference type="EMBL" id="OKS87763.1"/>
    </source>
</evidence>
<dbReference type="OrthoDB" id="1467931at2"/>
<dbReference type="STRING" id="1302689.RG47T_3225"/>
<dbReference type="Proteomes" id="UP000186720">
    <property type="component" value="Unassembled WGS sequence"/>
</dbReference>
<dbReference type="PROSITE" id="PS51257">
    <property type="entry name" value="PROKAR_LIPOPROTEIN"/>
    <property type="match status" value="1"/>
</dbReference>
<gene>
    <name evidence="1" type="ORF">RG47T_3225</name>
</gene>
<evidence type="ECO:0000313" key="2">
    <source>
        <dbReference type="Proteomes" id="UP000186720"/>
    </source>
</evidence>
<proteinExistence type="predicted"/>
<keyword evidence="2" id="KW-1185">Reference proteome</keyword>
<dbReference type="AlphaFoldDB" id="A0A1Q6A178"/>
<comment type="caution">
    <text evidence="1">The sequence shown here is derived from an EMBL/GenBank/DDBJ whole genome shotgun (WGS) entry which is preliminary data.</text>
</comment>
<dbReference type="RefSeq" id="WP_074490322.1">
    <property type="nucleotide sequence ID" value="NZ_FPAM01000026.1"/>
</dbReference>
<dbReference type="EMBL" id="MPPL01000001">
    <property type="protein sequence ID" value="OKS87763.1"/>
    <property type="molecule type" value="Genomic_DNA"/>
</dbReference>
<sequence length="169" mass="19139">MTISANRFPAIIPSALTLLVVLLFSACSYINNKPERKIVNKLAGTWKLDSVLENDGKYHRVDTNGIDVVVFDKEMNFVRNHWSGDVGHDDSGKYTVAITPQREIASVSLIPNLKIKGKDTTRHYYNFDVVKITDSLLYKIDATELREQDDGKPAIVFNKHSVYKRIGKK</sequence>
<name>A0A1Q6A178_9SPHI</name>